<gene>
    <name evidence="1" type="ORF">GIY56_11295</name>
</gene>
<dbReference type="Proteomes" id="UP000481417">
    <property type="component" value="Unassembled WGS sequence"/>
</dbReference>
<sequence>MIELLFVSCLSTDPDRCQDRALLFVETNLMACMVHGQQQIAEWIDAHPHETVREWKCRTIDQREARI</sequence>
<dbReference type="RefSeq" id="WP_154764961.1">
    <property type="nucleotide sequence ID" value="NZ_WMBT01000006.1"/>
</dbReference>
<dbReference type="AlphaFoldDB" id="A0A6L6HUA2"/>
<reference evidence="1 2" key="1">
    <citation type="submission" date="2019-11" db="EMBL/GenBank/DDBJ databases">
        <authorList>
            <person name="Lang L."/>
        </authorList>
    </citation>
    <scope>NUCLEOTIDE SEQUENCE [LARGE SCALE GENOMIC DNA]</scope>
    <source>
        <strain evidence="1 2">YIM 132242</strain>
    </source>
</reference>
<evidence type="ECO:0000313" key="1">
    <source>
        <dbReference type="EMBL" id="MTE00878.1"/>
    </source>
</evidence>
<name>A0A6L6HUA2_9RHOB</name>
<protein>
    <submittedName>
        <fullName evidence="1">Uncharacterized protein</fullName>
    </submittedName>
</protein>
<keyword evidence="2" id="KW-1185">Reference proteome</keyword>
<accession>A0A6L6HUA2</accession>
<comment type="caution">
    <text evidence="1">The sequence shown here is derived from an EMBL/GenBank/DDBJ whole genome shotgun (WGS) entry which is preliminary data.</text>
</comment>
<organism evidence="1 2">
    <name type="scientific">Paracoccus lichenicola</name>
    <dbReference type="NCBI Taxonomy" id="2665644"/>
    <lineage>
        <taxon>Bacteria</taxon>
        <taxon>Pseudomonadati</taxon>
        <taxon>Pseudomonadota</taxon>
        <taxon>Alphaproteobacteria</taxon>
        <taxon>Rhodobacterales</taxon>
        <taxon>Paracoccaceae</taxon>
        <taxon>Paracoccus</taxon>
    </lineage>
</organism>
<proteinExistence type="predicted"/>
<evidence type="ECO:0000313" key="2">
    <source>
        <dbReference type="Proteomes" id="UP000481417"/>
    </source>
</evidence>
<dbReference type="EMBL" id="WMBT01000006">
    <property type="protein sequence ID" value="MTE00878.1"/>
    <property type="molecule type" value="Genomic_DNA"/>
</dbReference>